<dbReference type="PROSITE" id="PS50112">
    <property type="entry name" value="PAS"/>
    <property type="match status" value="1"/>
</dbReference>
<feature type="coiled-coil region" evidence="11">
    <location>
        <begin position="872"/>
        <end position="899"/>
    </location>
</feature>
<evidence type="ECO:0000256" key="11">
    <source>
        <dbReference type="SAM" id="Coils"/>
    </source>
</evidence>
<feature type="region of interest" description="Disordered" evidence="12">
    <location>
        <begin position="654"/>
        <end position="673"/>
    </location>
</feature>
<dbReference type="Proteomes" id="UP000306918">
    <property type="component" value="Unassembled WGS sequence"/>
</dbReference>
<dbReference type="InterPro" id="IPR035965">
    <property type="entry name" value="PAS-like_dom_sf"/>
</dbReference>
<evidence type="ECO:0000313" key="19">
    <source>
        <dbReference type="Proteomes" id="UP000306918"/>
    </source>
</evidence>
<evidence type="ECO:0000313" key="18">
    <source>
        <dbReference type="EMBL" id="THU30371.1"/>
    </source>
</evidence>
<dbReference type="Pfam" id="PF01739">
    <property type="entry name" value="CheR"/>
    <property type="match status" value="1"/>
</dbReference>
<gene>
    <name evidence="18" type="ORF">FAM09_29890</name>
</gene>
<feature type="coiled-coil region" evidence="11">
    <location>
        <begin position="674"/>
        <end position="754"/>
    </location>
</feature>
<dbReference type="GO" id="GO:0000156">
    <property type="term" value="F:phosphorelay response regulator activity"/>
    <property type="evidence" value="ECO:0007669"/>
    <property type="project" value="InterPro"/>
</dbReference>
<dbReference type="InterPro" id="IPR050903">
    <property type="entry name" value="Bact_Chemotaxis_MeTrfase"/>
</dbReference>
<dbReference type="Pfam" id="PF02518">
    <property type="entry name" value="HATPase_c"/>
    <property type="match status" value="1"/>
</dbReference>
<dbReference type="OrthoDB" id="9816309at2"/>
<reference evidence="18 19" key="1">
    <citation type="submission" date="2019-04" db="EMBL/GenBank/DDBJ databases">
        <title>Niastella caeni sp. nov., isolated from activated sludge.</title>
        <authorList>
            <person name="Sheng M."/>
        </authorList>
    </citation>
    <scope>NUCLEOTIDE SEQUENCE [LARGE SCALE GENOMIC DNA]</scope>
    <source>
        <strain evidence="18 19">HX-2-15</strain>
    </source>
</reference>
<keyword evidence="5" id="KW-0808">Transferase</keyword>
<dbReference type="SUPFAM" id="SSF47757">
    <property type="entry name" value="Chemotaxis receptor methyltransferase CheR, N-terminal domain"/>
    <property type="match status" value="1"/>
</dbReference>
<keyword evidence="10" id="KW-0145">Chemotaxis</keyword>
<feature type="active site" evidence="10">
    <location>
        <position position="163"/>
    </location>
</feature>
<dbReference type="PANTHER" id="PTHR24422:SF27">
    <property type="entry name" value="PROTEIN-GLUTAMATE O-METHYLTRANSFERASE"/>
    <property type="match status" value="1"/>
</dbReference>
<feature type="domain" description="PAS" evidence="14">
    <location>
        <begin position="889"/>
        <end position="961"/>
    </location>
</feature>
<evidence type="ECO:0000259" key="14">
    <source>
        <dbReference type="PROSITE" id="PS50112"/>
    </source>
</evidence>
<feature type="compositionally biased region" description="Basic residues" evidence="12">
    <location>
        <begin position="1"/>
        <end position="25"/>
    </location>
</feature>
<feature type="active site" evidence="10">
    <location>
        <position position="71"/>
    </location>
</feature>
<dbReference type="SUPFAM" id="SSF55785">
    <property type="entry name" value="PYP-like sensor domain (PAS domain)"/>
    <property type="match status" value="2"/>
</dbReference>
<keyword evidence="8" id="KW-0902">Two-component regulatory system</keyword>
<dbReference type="InterPro" id="IPR036804">
    <property type="entry name" value="CheR_N_sf"/>
</dbReference>
<dbReference type="InterPro" id="IPR005467">
    <property type="entry name" value="His_kinase_dom"/>
</dbReference>
<evidence type="ECO:0000256" key="6">
    <source>
        <dbReference type="ARBA" id="ARBA00022691"/>
    </source>
</evidence>
<keyword evidence="19" id="KW-1185">Reference proteome</keyword>
<dbReference type="InterPro" id="IPR000780">
    <property type="entry name" value="CheR_MeTrfase"/>
</dbReference>
<comment type="caution">
    <text evidence="18">The sequence shown here is derived from an EMBL/GenBank/DDBJ whole genome shotgun (WGS) entry which is preliminary data.</text>
</comment>
<dbReference type="PANTHER" id="PTHR24422">
    <property type="entry name" value="CHEMOTAXIS PROTEIN METHYLTRANSFERASE"/>
    <property type="match status" value="1"/>
</dbReference>
<keyword evidence="9" id="KW-0472">Membrane</keyword>
<dbReference type="CDD" id="cd00130">
    <property type="entry name" value="PAS"/>
    <property type="match status" value="1"/>
</dbReference>
<evidence type="ECO:0000259" key="17">
    <source>
        <dbReference type="PROSITE" id="PS50123"/>
    </source>
</evidence>
<dbReference type="GO" id="GO:0006935">
    <property type="term" value="P:chemotaxis"/>
    <property type="evidence" value="ECO:0007669"/>
    <property type="project" value="UniProtKB-UniRule"/>
</dbReference>
<dbReference type="FunFam" id="3.30.565.10:FF:000006">
    <property type="entry name" value="Sensor histidine kinase WalK"/>
    <property type="match status" value="1"/>
</dbReference>
<evidence type="ECO:0000259" key="15">
    <source>
        <dbReference type="PROSITE" id="PS50113"/>
    </source>
</evidence>
<keyword evidence="11" id="KW-0175">Coiled coil</keyword>
<accession>A0A4S8H8H9</accession>
<dbReference type="GO" id="GO:0008983">
    <property type="term" value="F:protein-glutamate O-methyltransferase activity"/>
    <property type="evidence" value="ECO:0007669"/>
    <property type="project" value="UniProtKB-EC"/>
</dbReference>
<dbReference type="GO" id="GO:0000155">
    <property type="term" value="F:phosphorelay sensor kinase activity"/>
    <property type="evidence" value="ECO:0007669"/>
    <property type="project" value="InterPro"/>
</dbReference>
<dbReference type="InterPro" id="IPR000700">
    <property type="entry name" value="PAS-assoc_C"/>
</dbReference>
<keyword evidence="7" id="KW-0418">Kinase</keyword>
<dbReference type="SUPFAM" id="SSF53335">
    <property type="entry name" value="S-adenosyl-L-methionine-dependent methyltransferases"/>
    <property type="match status" value="1"/>
</dbReference>
<evidence type="ECO:0000256" key="8">
    <source>
        <dbReference type="ARBA" id="ARBA00023012"/>
    </source>
</evidence>
<evidence type="ECO:0000256" key="3">
    <source>
        <dbReference type="ARBA" id="ARBA00022553"/>
    </source>
</evidence>
<evidence type="ECO:0000256" key="5">
    <source>
        <dbReference type="ARBA" id="ARBA00022679"/>
    </source>
</evidence>
<dbReference type="Gene3D" id="3.30.450.20">
    <property type="entry name" value="PAS domain"/>
    <property type="match status" value="2"/>
</dbReference>
<dbReference type="InterPro" id="IPR022642">
    <property type="entry name" value="CheR_C"/>
</dbReference>
<dbReference type="InterPro" id="IPR036890">
    <property type="entry name" value="HATPase_C_sf"/>
</dbReference>
<dbReference type="PROSITE" id="PS50113">
    <property type="entry name" value="PAC"/>
    <property type="match status" value="1"/>
</dbReference>
<dbReference type="Gene3D" id="3.30.565.10">
    <property type="entry name" value="Histidine kinase-like ATPase, C-terminal domain"/>
    <property type="match status" value="1"/>
</dbReference>
<dbReference type="InterPro" id="IPR000673">
    <property type="entry name" value="Sig_transdc_resp-reg_Me-estase"/>
</dbReference>
<comment type="catalytic activity">
    <reaction evidence="2">
        <text>L-glutamyl-[protein] + S-adenosyl-L-methionine = [protein]-L-glutamate 5-O-methyl ester + S-adenosyl-L-homocysteine</text>
        <dbReference type="Rhea" id="RHEA:24452"/>
        <dbReference type="Rhea" id="RHEA-COMP:10208"/>
        <dbReference type="Rhea" id="RHEA-COMP:10311"/>
        <dbReference type="ChEBI" id="CHEBI:29973"/>
        <dbReference type="ChEBI" id="CHEBI:57856"/>
        <dbReference type="ChEBI" id="CHEBI:59789"/>
        <dbReference type="ChEBI" id="CHEBI:82795"/>
        <dbReference type="EC" id="2.1.1.80"/>
    </reaction>
</comment>
<dbReference type="InterPro" id="IPR003661">
    <property type="entry name" value="HisK_dim/P_dom"/>
</dbReference>
<keyword evidence="3" id="KW-0597">Phosphoprotein</keyword>
<dbReference type="EMBL" id="STFF01000016">
    <property type="protein sequence ID" value="THU30371.1"/>
    <property type="molecule type" value="Genomic_DNA"/>
</dbReference>
<comment type="catalytic activity">
    <reaction evidence="1">
        <text>ATP + protein L-histidine = ADP + protein N-phospho-L-histidine.</text>
        <dbReference type="EC" id="2.7.13.3"/>
    </reaction>
</comment>
<evidence type="ECO:0000256" key="9">
    <source>
        <dbReference type="ARBA" id="ARBA00023136"/>
    </source>
</evidence>
<dbReference type="CDD" id="cd00082">
    <property type="entry name" value="HisKA"/>
    <property type="match status" value="1"/>
</dbReference>
<dbReference type="SMART" id="SM00091">
    <property type="entry name" value="PAS"/>
    <property type="match status" value="2"/>
</dbReference>
<dbReference type="InterPro" id="IPR003594">
    <property type="entry name" value="HATPase_dom"/>
</dbReference>
<dbReference type="InterPro" id="IPR001610">
    <property type="entry name" value="PAC"/>
</dbReference>
<dbReference type="Gene3D" id="1.10.155.10">
    <property type="entry name" value="Chemotaxis receptor methyltransferase CheR, N-terminal domain"/>
    <property type="match status" value="1"/>
</dbReference>
<dbReference type="SMART" id="SM00388">
    <property type="entry name" value="HisKA"/>
    <property type="match status" value="1"/>
</dbReference>
<dbReference type="Pfam" id="PF00512">
    <property type="entry name" value="HisKA"/>
    <property type="match status" value="1"/>
</dbReference>
<dbReference type="NCBIfam" id="TIGR00229">
    <property type="entry name" value="sensory_box"/>
    <property type="match status" value="1"/>
</dbReference>
<dbReference type="SMART" id="SM00086">
    <property type="entry name" value="PAC"/>
    <property type="match status" value="1"/>
</dbReference>
<dbReference type="SUPFAM" id="SSF55874">
    <property type="entry name" value="ATPase domain of HSP90 chaperone/DNA topoisomerase II/histidine kinase"/>
    <property type="match status" value="1"/>
</dbReference>
<keyword evidence="4" id="KW-0489">Methyltransferase</keyword>
<dbReference type="Gene3D" id="1.10.287.130">
    <property type="match status" value="1"/>
</dbReference>
<evidence type="ECO:0000256" key="4">
    <source>
        <dbReference type="ARBA" id="ARBA00022603"/>
    </source>
</evidence>
<dbReference type="PROSITE" id="PS50122">
    <property type="entry name" value="CHEB"/>
    <property type="match status" value="1"/>
</dbReference>
<feature type="active site" evidence="10">
    <location>
        <position position="44"/>
    </location>
</feature>
<feature type="domain" description="CheB-type methylesterase" evidence="16">
    <location>
        <begin position="29"/>
        <end position="220"/>
    </location>
</feature>
<dbReference type="SUPFAM" id="SSF47384">
    <property type="entry name" value="Homodimeric domain of signal transducing histidine kinase"/>
    <property type="match status" value="1"/>
</dbReference>
<dbReference type="GO" id="GO:0008984">
    <property type="term" value="F:protein-glutamate methylesterase activity"/>
    <property type="evidence" value="ECO:0007669"/>
    <property type="project" value="InterPro"/>
</dbReference>
<dbReference type="PRINTS" id="PR00996">
    <property type="entry name" value="CHERMTFRASE"/>
</dbReference>
<evidence type="ECO:0000256" key="1">
    <source>
        <dbReference type="ARBA" id="ARBA00000085"/>
    </source>
</evidence>
<name>A0A4S8H8H9_9BACT</name>
<dbReference type="PROSITE" id="PS50109">
    <property type="entry name" value="HIS_KIN"/>
    <property type="match status" value="1"/>
</dbReference>
<dbReference type="InterPro" id="IPR000014">
    <property type="entry name" value="PAS"/>
</dbReference>
<feature type="region of interest" description="Disordered" evidence="12">
    <location>
        <begin position="1"/>
        <end position="26"/>
    </location>
</feature>
<dbReference type="Pfam" id="PF03705">
    <property type="entry name" value="CheR_N"/>
    <property type="match status" value="1"/>
</dbReference>
<dbReference type="Gene3D" id="3.40.50.180">
    <property type="entry name" value="Methylesterase CheB, C-terminal domain"/>
    <property type="match status" value="1"/>
</dbReference>
<dbReference type="Pfam" id="PF01339">
    <property type="entry name" value="CheB_methylest"/>
    <property type="match status" value="1"/>
</dbReference>
<evidence type="ECO:0000256" key="10">
    <source>
        <dbReference type="PROSITE-ProRule" id="PRU00050"/>
    </source>
</evidence>
<dbReference type="InterPro" id="IPR036097">
    <property type="entry name" value="HisK_dim/P_sf"/>
</dbReference>
<feature type="domain" description="CheR-type methyltransferase" evidence="17">
    <location>
        <begin position="225"/>
        <end position="497"/>
    </location>
</feature>
<organism evidence="18 19">
    <name type="scientific">Niastella caeni</name>
    <dbReference type="NCBI Taxonomy" id="2569763"/>
    <lineage>
        <taxon>Bacteria</taxon>
        <taxon>Pseudomonadati</taxon>
        <taxon>Bacteroidota</taxon>
        <taxon>Chitinophagia</taxon>
        <taxon>Chitinophagales</taxon>
        <taxon>Chitinophagaceae</taxon>
        <taxon>Niastella</taxon>
    </lineage>
</organism>
<dbReference type="InterPro" id="IPR035909">
    <property type="entry name" value="CheB_C"/>
</dbReference>
<dbReference type="CDD" id="cd00075">
    <property type="entry name" value="HATPase"/>
    <property type="match status" value="1"/>
</dbReference>
<dbReference type="Gene3D" id="3.40.50.150">
    <property type="entry name" value="Vaccinia Virus protein VP39"/>
    <property type="match status" value="1"/>
</dbReference>
<dbReference type="InterPro" id="IPR022641">
    <property type="entry name" value="CheR_N"/>
</dbReference>
<dbReference type="Pfam" id="PF08447">
    <property type="entry name" value="PAS_3"/>
    <property type="match status" value="1"/>
</dbReference>
<evidence type="ECO:0000259" key="13">
    <source>
        <dbReference type="PROSITE" id="PS50109"/>
    </source>
</evidence>
<dbReference type="Gene3D" id="2.10.70.100">
    <property type="match status" value="1"/>
</dbReference>
<dbReference type="GO" id="GO:0032259">
    <property type="term" value="P:methylation"/>
    <property type="evidence" value="ECO:0007669"/>
    <property type="project" value="UniProtKB-KW"/>
</dbReference>
<dbReference type="GO" id="GO:0005737">
    <property type="term" value="C:cytoplasm"/>
    <property type="evidence" value="ECO:0007669"/>
    <property type="project" value="InterPro"/>
</dbReference>
<keyword evidence="10" id="KW-0378">Hydrolase</keyword>
<evidence type="ECO:0000259" key="16">
    <source>
        <dbReference type="PROSITE" id="PS50122"/>
    </source>
</evidence>
<dbReference type="InterPro" id="IPR029063">
    <property type="entry name" value="SAM-dependent_MTases_sf"/>
</dbReference>
<dbReference type="RefSeq" id="WP_136580847.1">
    <property type="nucleotide sequence ID" value="NZ_STFF01000016.1"/>
</dbReference>
<sequence>MCAKQKKPARAKAPSRKQAPAKKKKTDAPYFAEPIFPVAAIGGSAGGIEAISQFLSHLQPDLGIAYVIIQHLSPDHSSILPSLLEKRTSMKVHPVTDGIKVEPNNVYVIPPAVYMTISDGHLVLLQKSKTDKQRHVFDYFLLSLAPVYQHKAIAIVLSGVGFDGTQGVQAIKAEGGISFAQDDSALFQSMARNAYESGYIDFILSPEGIANELAALSRQNYSIQSPEEDIEVNELAIKRIHLLLHNRFGVDFAHYKGTTINRRILRRMALNRLKQLDPYIKLLRENQTELELLYRDLLINVTCFFREPTLFITLNKLIFPALFKNRKNGEPLRIWIPACSSGEEACSMAISLFEFLGEKAFTTPIQIFATDLSETAIEKARTGIYSKNSLQHVSPQRLKQFFVKVDGSYQIIKPIRDICIFATHNLLKDPPFSRMDLISCQNVMIYLASNAQKKILLAFHYALKPIGYLALGKSETIGNDTDLFEAVDKEHKLYIKKAIAQPLPFDFFNRQSRTPVLQQTSPGKQGSAPNSDVDIEKETDKLLLSRYVPASVVVNKDLQILRFHGPISDYLQPAAGKASLHLLKMVKDELVFELRGLLNNAKKRKQVMRKEGIHLKDGSYHRSIRIEVTPVKSHLFNDPYYLIVFKDDHDVELQKSKQPVQQKKGRPDSKDRRIDILEQELKDAREQMKTMGEEFEATREELQSANEEVLSSNEELQSINEELETSKEELQSTNEELITINEELQLRNADLRESVEYTDAIVQTTRDPLVVLHTDLRVRTANKAFYNLFNLQQEVDGLYFFEFADGLLDVPALRQQLQETVTKGIGFQDFELTHQFRELGEKTLLFNAMRMHGEGGDKRARILLAIGNVTEGKRAEDSLRRSMEQLREKEERLRIAMEAGKMGTLDWNIFTSEIQWSTDHNVMFGIPVEKRSGTYQEFFQYVHPNDREKVAGVLQTAIDTRKDFAMEMRALHTNGRITWIAAFGRPFYNEQGQAHRMIGIVIDITERKILENQKEEFIGIASHELRTPVTSIKSYAQLLQEMLKVKNDLESVEIIKKLDRQIDRLSHLVADLLDITRIREGQLLLHPELLDLNVLIREMAELMQRTTVQHVIVYELQSLPPVKADRERIGQVLINLIGNAIKYSPKGQRIIISSVLINKTVKISIKDFGIGMSEETRLKIFEQFFRASDNNVQTYPGLGLGLFIASDIIKKHGGEIGVESEKGKGTLVYFTLPVQPA</sequence>
<dbReference type="CDD" id="cd16434">
    <property type="entry name" value="CheB-CheR_fusion"/>
    <property type="match status" value="1"/>
</dbReference>
<keyword evidence="6" id="KW-0949">S-adenosyl-L-methionine</keyword>
<evidence type="ECO:0000256" key="7">
    <source>
        <dbReference type="ARBA" id="ARBA00022777"/>
    </source>
</evidence>
<protein>
    <submittedName>
        <fullName evidence="18">PAS domain S-box protein</fullName>
    </submittedName>
</protein>
<dbReference type="AlphaFoldDB" id="A0A4S8H8H9"/>
<dbReference type="SMART" id="SM00138">
    <property type="entry name" value="MeTrc"/>
    <property type="match status" value="1"/>
</dbReference>
<dbReference type="InterPro" id="IPR013655">
    <property type="entry name" value="PAS_fold_3"/>
</dbReference>
<evidence type="ECO:0000256" key="12">
    <source>
        <dbReference type="SAM" id="MobiDB-lite"/>
    </source>
</evidence>
<dbReference type="SMART" id="SM00387">
    <property type="entry name" value="HATPase_c"/>
    <property type="match status" value="1"/>
</dbReference>
<evidence type="ECO:0000256" key="2">
    <source>
        <dbReference type="ARBA" id="ARBA00001541"/>
    </source>
</evidence>
<feature type="domain" description="Histidine kinase" evidence="13">
    <location>
        <begin position="1020"/>
        <end position="1236"/>
    </location>
</feature>
<feature type="domain" description="PAC" evidence="15">
    <location>
        <begin position="964"/>
        <end position="1016"/>
    </location>
</feature>
<dbReference type="FunFam" id="1.10.287.130:FF:000001">
    <property type="entry name" value="Two-component sensor histidine kinase"/>
    <property type="match status" value="1"/>
</dbReference>
<dbReference type="SUPFAM" id="SSF52738">
    <property type="entry name" value="Methylesterase CheB, C-terminal domain"/>
    <property type="match status" value="1"/>
</dbReference>
<dbReference type="PROSITE" id="PS50123">
    <property type="entry name" value="CHER"/>
    <property type="match status" value="1"/>
</dbReference>
<proteinExistence type="predicted"/>